<comment type="caution">
    <text evidence="2">The sequence shown here is derived from an EMBL/GenBank/DDBJ whole genome shotgun (WGS) entry which is preliminary data.</text>
</comment>
<evidence type="ECO:0000313" key="3">
    <source>
        <dbReference type="Proteomes" id="UP001162175"/>
    </source>
</evidence>
<accession>A0AA43R0X1</accession>
<evidence type="ECO:0000313" key="2">
    <source>
        <dbReference type="EMBL" id="MDI3349467.1"/>
    </source>
</evidence>
<dbReference type="Proteomes" id="UP001162175">
    <property type="component" value="Unassembled WGS sequence"/>
</dbReference>
<sequence>MRIAHPSNSNQNKINPLSWHFKITSLVISALLVIAASINPFPLTSSIKGCTKRERKSFSLAKASDISEVSVISFKVAKQAAAITGCPPKVVICPSFGLWLNRSIMAVEAVKAPTGIPPPMPFPITTISGITS</sequence>
<evidence type="ECO:0000256" key="1">
    <source>
        <dbReference type="SAM" id="Phobius"/>
    </source>
</evidence>
<proteinExistence type="predicted"/>
<keyword evidence="1" id="KW-0812">Transmembrane</keyword>
<gene>
    <name evidence="2" type="ORF">DCBHLPFO_00701</name>
</gene>
<organism evidence="2 3">
    <name type="scientific">Mycoplasmopsis arginini</name>
    <name type="common">Mycoplasma arginini</name>
    <dbReference type="NCBI Taxonomy" id="2094"/>
    <lineage>
        <taxon>Bacteria</taxon>
        <taxon>Bacillati</taxon>
        <taxon>Mycoplasmatota</taxon>
        <taxon>Mycoplasmoidales</taxon>
        <taxon>Metamycoplasmataceae</taxon>
        <taxon>Mycoplasmopsis</taxon>
    </lineage>
</organism>
<keyword evidence="1" id="KW-1133">Transmembrane helix</keyword>
<dbReference type="AlphaFoldDB" id="A0AA43R0X1"/>
<name>A0AA43R0X1_MYCAR</name>
<protein>
    <submittedName>
        <fullName evidence="2">Uncharacterized protein</fullName>
    </submittedName>
</protein>
<keyword evidence="1" id="KW-0472">Membrane</keyword>
<reference evidence="2" key="1">
    <citation type="submission" date="2022-11" db="EMBL/GenBank/DDBJ databases">
        <title>Draft genome of Mycoplasma arginini isolated from fly.</title>
        <authorList>
            <person name="Severgnini M."/>
            <person name="Gioia G."/>
            <person name="Cremonesi P."/>
            <person name="Moroni P."/>
            <person name="Addis M.F."/>
            <person name="Castiglioni B."/>
        </authorList>
    </citation>
    <scope>NUCLEOTIDE SEQUENCE</scope>
    <source>
        <strain evidence="2">QMP CG1-1632</strain>
    </source>
</reference>
<dbReference type="EMBL" id="JAPFAR010000023">
    <property type="protein sequence ID" value="MDI3349467.1"/>
    <property type="molecule type" value="Genomic_DNA"/>
</dbReference>
<feature type="transmembrane region" description="Helical" evidence="1">
    <location>
        <begin position="21"/>
        <end position="43"/>
    </location>
</feature>